<dbReference type="AlphaFoldDB" id="A0A8S2EYZ1"/>
<dbReference type="PROSITE" id="PS50297">
    <property type="entry name" value="ANK_REP_REGION"/>
    <property type="match status" value="6"/>
</dbReference>
<feature type="repeat" description="ANK" evidence="3">
    <location>
        <begin position="205"/>
        <end position="237"/>
    </location>
</feature>
<feature type="repeat" description="ANK" evidence="3">
    <location>
        <begin position="505"/>
        <end position="537"/>
    </location>
</feature>
<evidence type="ECO:0000313" key="5">
    <source>
        <dbReference type="EMBL" id="CAF1295902.1"/>
    </source>
</evidence>
<organism evidence="5 7">
    <name type="scientific">Didymodactylos carnosus</name>
    <dbReference type="NCBI Taxonomy" id="1234261"/>
    <lineage>
        <taxon>Eukaryota</taxon>
        <taxon>Metazoa</taxon>
        <taxon>Spiralia</taxon>
        <taxon>Gnathifera</taxon>
        <taxon>Rotifera</taxon>
        <taxon>Eurotatoria</taxon>
        <taxon>Bdelloidea</taxon>
        <taxon>Philodinida</taxon>
        <taxon>Philodinidae</taxon>
        <taxon>Didymodactylos</taxon>
    </lineage>
</organism>
<evidence type="ECO:0000256" key="4">
    <source>
        <dbReference type="SAM" id="MobiDB-lite"/>
    </source>
</evidence>
<evidence type="ECO:0000256" key="2">
    <source>
        <dbReference type="ARBA" id="ARBA00023043"/>
    </source>
</evidence>
<feature type="repeat" description="ANK" evidence="3">
    <location>
        <begin position="172"/>
        <end position="204"/>
    </location>
</feature>
<name>A0A8S2EYZ1_9BILA</name>
<keyword evidence="2 3" id="KW-0040">ANK repeat</keyword>
<feature type="repeat" description="ANK" evidence="3">
    <location>
        <begin position="132"/>
        <end position="171"/>
    </location>
</feature>
<keyword evidence="1" id="KW-0677">Repeat</keyword>
<dbReference type="EMBL" id="CAJOBA010040800">
    <property type="protein sequence ID" value="CAF4101061.1"/>
    <property type="molecule type" value="Genomic_DNA"/>
</dbReference>
<dbReference type="SUPFAM" id="SSF48403">
    <property type="entry name" value="Ankyrin repeat"/>
    <property type="match status" value="2"/>
</dbReference>
<feature type="non-terminal residue" evidence="5">
    <location>
        <position position="680"/>
    </location>
</feature>
<evidence type="ECO:0000313" key="6">
    <source>
        <dbReference type="EMBL" id="CAF4101061.1"/>
    </source>
</evidence>
<evidence type="ECO:0000256" key="1">
    <source>
        <dbReference type="ARBA" id="ARBA00022737"/>
    </source>
</evidence>
<dbReference type="InterPro" id="IPR002110">
    <property type="entry name" value="Ankyrin_rpt"/>
</dbReference>
<comment type="caution">
    <text evidence="5">The sequence shown here is derived from an EMBL/GenBank/DDBJ whole genome shotgun (WGS) entry which is preliminary data.</text>
</comment>
<feature type="repeat" description="ANK" evidence="3">
    <location>
        <begin position="472"/>
        <end position="504"/>
    </location>
</feature>
<dbReference type="SMART" id="SM00248">
    <property type="entry name" value="ANK"/>
    <property type="match status" value="12"/>
</dbReference>
<proteinExistence type="predicted"/>
<dbReference type="PROSITE" id="PS50088">
    <property type="entry name" value="ANK_REPEAT"/>
    <property type="match status" value="7"/>
</dbReference>
<dbReference type="PANTHER" id="PTHR24198:SF165">
    <property type="entry name" value="ANKYRIN REPEAT-CONTAINING PROTEIN-RELATED"/>
    <property type="match status" value="1"/>
</dbReference>
<dbReference type="Pfam" id="PF12796">
    <property type="entry name" value="Ank_2"/>
    <property type="match status" value="4"/>
</dbReference>
<feature type="compositionally biased region" description="Polar residues" evidence="4">
    <location>
        <begin position="662"/>
        <end position="671"/>
    </location>
</feature>
<dbReference type="InterPro" id="IPR036770">
    <property type="entry name" value="Ankyrin_rpt-contain_sf"/>
</dbReference>
<reference evidence="5" key="1">
    <citation type="submission" date="2021-02" db="EMBL/GenBank/DDBJ databases">
        <authorList>
            <person name="Nowell W R."/>
        </authorList>
    </citation>
    <scope>NUCLEOTIDE SEQUENCE</scope>
</reference>
<protein>
    <submittedName>
        <fullName evidence="5">Uncharacterized protein</fullName>
    </submittedName>
</protein>
<gene>
    <name evidence="5" type="ORF">OVA965_LOCUS28300</name>
    <name evidence="6" type="ORF">TMI583_LOCUS29051</name>
</gene>
<evidence type="ECO:0000256" key="3">
    <source>
        <dbReference type="PROSITE-ProRule" id="PRU00023"/>
    </source>
</evidence>
<feature type="repeat" description="ANK" evidence="3">
    <location>
        <begin position="292"/>
        <end position="320"/>
    </location>
</feature>
<dbReference type="PANTHER" id="PTHR24198">
    <property type="entry name" value="ANKYRIN REPEAT AND PROTEIN KINASE DOMAIN-CONTAINING PROTEIN"/>
    <property type="match status" value="1"/>
</dbReference>
<dbReference type="EMBL" id="CAJNOK010019225">
    <property type="protein sequence ID" value="CAF1295902.1"/>
    <property type="molecule type" value="Genomic_DNA"/>
</dbReference>
<feature type="compositionally biased region" description="Acidic residues" evidence="4">
    <location>
        <begin position="620"/>
        <end position="659"/>
    </location>
</feature>
<sequence length="680" mass="76811">FSFICTMYDDNKIDEDNTSDLPDPNMYLQILIKTSKIDQKRFENEIDHLLELSRTHDMKLCTNIILEAYKYDHFDILETLLEREAYYSGIPGLTGLHAASGYSLSKIVKYLLEKKRVDPNIECTFVKNDQLAGITPLHFACGIGPEYLVQETTETVHYLLQFGANVQKTTSRLDSALHWASKFANEDVVRLLLDYKADVNAINCLEYSPLSEACFYGNFDICRLLVQYGANVNVKQCDDRSPLHLVARGLLSEHDAIRTNYNSIIVKKLSDRLEIVKFLHENGAILNCYDKDGLTPLMYACSSGNYPLVQYLVKQCTNSNSNMINERSKTGETCLMYAIESGNLDTIQLLLNNHVSINDQHEPSYLTAACFYGYPDIVKIFVDLGLDVNEFGQSVDGVIFNPIYACCHSGSDKCLELLLDANAKIDWQTSQGTTCLHAACYSDKASIKLVQLLSDYAQSKSIPFDLNLSTVSGETPLLMAIERNDYDLSEYLLSRGANPNMSNRDGCYPLHLACYNGRPDIVLLLLSYNADIEYSNANYPHPLVITTYKRDLLCSKILIESTKCSDHSVHDALIEALEKSFDDLVTEIIDIRPYLIPDDLKDKITLTLTEDKLNRMNLNDNDDDDGDDDGDGNGDDDDDDDDDNDTEEQQNDVEQEDESKYELSTNDISNNIRKRPQTMD</sequence>
<accession>A0A8S2EYZ1</accession>
<feature type="region of interest" description="Disordered" evidence="4">
    <location>
        <begin position="615"/>
        <end position="680"/>
    </location>
</feature>
<dbReference type="Proteomes" id="UP000677228">
    <property type="component" value="Unassembled WGS sequence"/>
</dbReference>
<dbReference type="Gene3D" id="1.25.40.20">
    <property type="entry name" value="Ankyrin repeat-containing domain"/>
    <property type="match status" value="4"/>
</dbReference>
<dbReference type="Proteomes" id="UP000682733">
    <property type="component" value="Unassembled WGS sequence"/>
</dbReference>
<evidence type="ECO:0000313" key="7">
    <source>
        <dbReference type="Proteomes" id="UP000677228"/>
    </source>
</evidence>
<feature type="repeat" description="ANK" evidence="3">
    <location>
        <begin position="330"/>
        <end position="362"/>
    </location>
</feature>